<dbReference type="AlphaFoldDB" id="A0AB39YSS0"/>
<evidence type="ECO:0000256" key="2">
    <source>
        <dbReference type="ARBA" id="ARBA00005336"/>
    </source>
</evidence>
<evidence type="ECO:0000256" key="5">
    <source>
        <dbReference type="ARBA" id="ARBA00022801"/>
    </source>
</evidence>
<reference evidence="8" key="1">
    <citation type="submission" date="2024-07" db="EMBL/GenBank/DDBJ databases">
        <authorList>
            <person name="Li J."/>
            <person name="Wei H."/>
            <person name="Ma J."/>
        </authorList>
    </citation>
    <scope>NUCLEOTIDE SEQUENCE</scope>
    <source>
        <strain evidence="8">AMU7</strain>
    </source>
</reference>
<dbReference type="GO" id="GO:0009251">
    <property type="term" value="P:glucan catabolic process"/>
    <property type="evidence" value="ECO:0007669"/>
    <property type="project" value="TreeGrafter"/>
</dbReference>
<dbReference type="Gene3D" id="3.40.50.1700">
    <property type="entry name" value="Glycoside hydrolase family 3 C-terminal domain"/>
    <property type="match status" value="1"/>
</dbReference>
<dbReference type="InterPro" id="IPR051915">
    <property type="entry name" value="Cellulose_Degrad_GH3"/>
</dbReference>
<name>A0AB39YSS0_9MICC</name>
<dbReference type="SUPFAM" id="SSF52279">
    <property type="entry name" value="Beta-D-glucan exohydrolase, C-terminal domain"/>
    <property type="match status" value="1"/>
</dbReference>
<dbReference type="InterPro" id="IPR002772">
    <property type="entry name" value="Glyco_hydro_3_C"/>
</dbReference>
<dbReference type="GO" id="GO:0008422">
    <property type="term" value="F:beta-glucosidase activity"/>
    <property type="evidence" value="ECO:0007669"/>
    <property type="project" value="UniProtKB-EC"/>
</dbReference>
<dbReference type="InterPro" id="IPR036881">
    <property type="entry name" value="Glyco_hydro_3_C_sf"/>
</dbReference>
<accession>A0AB39YSS0</accession>
<comment type="similarity">
    <text evidence="2">Belongs to the glycosyl hydrolase 3 family.</text>
</comment>
<evidence type="ECO:0000313" key="8">
    <source>
        <dbReference type="EMBL" id="XDV73425.1"/>
    </source>
</evidence>
<dbReference type="EC" id="3.2.1.21" evidence="3"/>
<evidence type="ECO:0000259" key="7">
    <source>
        <dbReference type="Pfam" id="PF01915"/>
    </source>
</evidence>
<keyword evidence="5 8" id="KW-0378">Hydrolase</keyword>
<proteinExistence type="inferred from homology"/>
<keyword evidence="4" id="KW-0732">Signal</keyword>
<evidence type="ECO:0000256" key="6">
    <source>
        <dbReference type="ARBA" id="ARBA00023295"/>
    </source>
</evidence>
<dbReference type="Pfam" id="PF01915">
    <property type="entry name" value="Glyco_hydro_3_C"/>
    <property type="match status" value="1"/>
</dbReference>
<sequence>MRRLLKAVVGNAEFREEGLKAQSRSVVALKTAAGVFPLRSSTRVYVEGMSPDALADCAVIATAPDDADVAIVRLDAPYEPRNDLFLEAMFHAGSLDFDAATVAHTEELASKAPVVLVMNLDRPAILTPLEPHYTALLATLGISDEALVRVLAGKVNPEGRLPFELPRSTQAVLEAHSDEPGGTRDPLYTYGHGLGGVAVPACETDG</sequence>
<organism evidence="8">
    <name type="scientific">Paenarthrobacter sp. AMU7</name>
    <dbReference type="NCBI Taxonomy" id="3162492"/>
    <lineage>
        <taxon>Bacteria</taxon>
        <taxon>Bacillati</taxon>
        <taxon>Actinomycetota</taxon>
        <taxon>Actinomycetes</taxon>
        <taxon>Micrococcales</taxon>
        <taxon>Micrococcaceae</taxon>
        <taxon>Paenarthrobacter</taxon>
    </lineage>
</organism>
<protein>
    <recommendedName>
        <fullName evidence="3">beta-glucosidase</fullName>
        <ecNumber evidence="3">3.2.1.21</ecNumber>
    </recommendedName>
</protein>
<keyword evidence="6" id="KW-0326">Glycosidase</keyword>
<dbReference type="EMBL" id="CP165735">
    <property type="protein sequence ID" value="XDV73425.1"/>
    <property type="molecule type" value="Genomic_DNA"/>
</dbReference>
<dbReference type="PANTHER" id="PTHR30620">
    <property type="entry name" value="PERIPLASMIC BETA-GLUCOSIDASE-RELATED"/>
    <property type="match status" value="1"/>
</dbReference>
<feature type="domain" description="Glycoside hydrolase family 3 C-terminal" evidence="7">
    <location>
        <begin position="57"/>
        <end position="195"/>
    </location>
</feature>
<evidence type="ECO:0000256" key="4">
    <source>
        <dbReference type="ARBA" id="ARBA00022729"/>
    </source>
</evidence>
<gene>
    <name evidence="8" type="ORF">ABQM86_09820</name>
</gene>
<evidence type="ECO:0000256" key="3">
    <source>
        <dbReference type="ARBA" id="ARBA00012744"/>
    </source>
</evidence>
<evidence type="ECO:0000256" key="1">
    <source>
        <dbReference type="ARBA" id="ARBA00000448"/>
    </source>
</evidence>
<comment type="catalytic activity">
    <reaction evidence="1">
        <text>Hydrolysis of terminal, non-reducing beta-D-glucosyl residues with release of beta-D-glucose.</text>
        <dbReference type="EC" id="3.2.1.21"/>
    </reaction>
</comment>
<dbReference type="PANTHER" id="PTHR30620:SF16">
    <property type="entry name" value="LYSOSOMAL BETA GLUCOSIDASE"/>
    <property type="match status" value="1"/>
</dbReference>
<dbReference type="RefSeq" id="WP_369746500.1">
    <property type="nucleotide sequence ID" value="NZ_CP165735.1"/>
</dbReference>